<dbReference type="SUPFAM" id="SSF53850">
    <property type="entry name" value="Periplasmic binding protein-like II"/>
    <property type="match status" value="1"/>
</dbReference>
<dbReference type="AlphaFoldDB" id="A0A135I8K5"/>
<evidence type="ECO:0000313" key="6">
    <source>
        <dbReference type="EMBL" id="KXF81748.1"/>
    </source>
</evidence>
<dbReference type="Pfam" id="PF12849">
    <property type="entry name" value="PBP_like_2"/>
    <property type="match status" value="1"/>
</dbReference>
<comment type="similarity">
    <text evidence="1 4">Belongs to the PstS family.</text>
</comment>
<organism evidence="6 7">
    <name type="scientific">Enterovibrio coralii</name>
    <dbReference type="NCBI Taxonomy" id="294935"/>
    <lineage>
        <taxon>Bacteria</taxon>
        <taxon>Pseudomonadati</taxon>
        <taxon>Pseudomonadota</taxon>
        <taxon>Gammaproteobacteria</taxon>
        <taxon>Vibrionales</taxon>
        <taxon>Vibrionaceae</taxon>
        <taxon>Enterovibrio</taxon>
    </lineage>
</organism>
<dbReference type="GO" id="GO:0005576">
    <property type="term" value="C:extracellular region"/>
    <property type="evidence" value="ECO:0007669"/>
    <property type="project" value="UniProtKB-SubCell"/>
</dbReference>
<dbReference type="InterPro" id="IPR011862">
    <property type="entry name" value="Phos-bd"/>
</dbReference>
<reference evidence="6 7" key="1">
    <citation type="submission" date="2015-11" db="EMBL/GenBank/DDBJ databases">
        <title>Genomic Taxonomy of the Vibrionaceae.</title>
        <authorList>
            <person name="Gomez-Gil B."/>
            <person name="Enciso-Ibarra J."/>
        </authorList>
    </citation>
    <scope>NUCLEOTIDE SEQUENCE [LARGE SCALE GENOMIC DNA]</scope>
    <source>
        <strain evidence="6 7">CAIM 912</strain>
    </source>
</reference>
<evidence type="ECO:0000256" key="3">
    <source>
        <dbReference type="ARBA" id="ARBA00022729"/>
    </source>
</evidence>
<protein>
    <recommendedName>
        <fullName evidence="4">Phosphate-binding protein</fullName>
    </recommendedName>
</protein>
<evidence type="ECO:0000259" key="5">
    <source>
        <dbReference type="Pfam" id="PF12849"/>
    </source>
</evidence>
<keyword evidence="4" id="KW-0964">Secreted</keyword>
<keyword evidence="4" id="KW-0592">Phosphate transport</keyword>
<keyword evidence="4" id="KW-0574">Periplasm</keyword>
<dbReference type="GO" id="GO:0006817">
    <property type="term" value="P:phosphate ion transport"/>
    <property type="evidence" value="ECO:0007669"/>
    <property type="project" value="UniProtKB-UniRule"/>
</dbReference>
<evidence type="ECO:0000256" key="4">
    <source>
        <dbReference type="RuleBase" id="RU367119"/>
    </source>
</evidence>
<keyword evidence="7" id="KW-1185">Reference proteome</keyword>
<sequence length="273" mass="28705">MKSKVFTALCMAGALVANTASAQETITVSGSTSVTEVMEVLAETYQNQHTGTFIEVQGTGSSAGVKAAKNGTSMFGMASRDLKESEKEPALKETVIARDGIAVVVNNANTLEDLTIEQIAKIYRGEVKNWSEVGGENKPVVVVTRDTASGTRGAFEDIMGLKRKINGTTVSAISQRAQVGNGNGVVKTIVANNPFAIGYISLGSIDESLKPLKVNGVEPSSEAVAAGDYKVARPFLVLSKEGKPSSAANEFLDWVVSTDGQKIVSKQGYVPVK</sequence>
<comment type="subcellular location">
    <subcellularLocation>
        <location evidence="4">Periplasm</location>
    </subcellularLocation>
    <subcellularLocation>
        <location evidence="4">Secreted</location>
    </subcellularLocation>
</comment>
<dbReference type="InterPro" id="IPR024370">
    <property type="entry name" value="PBP_domain"/>
</dbReference>
<dbReference type="PANTHER" id="PTHR30570:SF1">
    <property type="entry name" value="PHOSPHATE-BINDING PROTEIN PSTS"/>
    <property type="match status" value="1"/>
</dbReference>
<evidence type="ECO:0000256" key="2">
    <source>
        <dbReference type="ARBA" id="ARBA00022448"/>
    </source>
</evidence>
<proteinExistence type="inferred from homology"/>
<gene>
    <name evidence="6" type="ORF">ATN88_03660</name>
</gene>
<dbReference type="Proteomes" id="UP000070529">
    <property type="component" value="Unassembled WGS sequence"/>
</dbReference>
<dbReference type="GO" id="GO:0007155">
    <property type="term" value="P:cell adhesion"/>
    <property type="evidence" value="ECO:0007669"/>
    <property type="project" value="UniProtKB-UniRule"/>
</dbReference>
<evidence type="ECO:0000256" key="1">
    <source>
        <dbReference type="ARBA" id="ARBA00008725"/>
    </source>
</evidence>
<dbReference type="GO" id="GO:0042597">
    <property type="term" value="C:periplasmic space"/>
    <property type="evidence" value="ECO:0007669"/>
    <property type="project" value="UniProtKB-SubCell"/>
</dbReference>
<dbReference type="CDD" id="cd13653">
    <property type="entry name" value="PBP2_phosphate_like_1"/>
    <property type="match status" value="1"/>
</dbReference>
<dbReference type="OrthoDB" id="9790048at2"/>
<accession>A0A135I8K5</accession>
<feature type="domain" description="PBP" evidence="5">
    <location>
        <begin position="17"/>
        <end position="258"/>
    </location>
</feature>
<dbReference type="GO" id="GO:0042301">
    <property type="term" value="F:phosphate ion binding"/>
    <property type="evidence" value="ECO:0007669"/>
    <property type="project" value="UniProtKB-UniRule"/>
</dbReference>
<comment type="function">
    <text evidence="4">Involved in the system for phosphate transport across the cytoplasmic membrane.</text>
</comment>
<dbReference type="PANTHER" id="PTHR30570">
    <property type="entry name" value="PERIPLASMIC PHOSPHATE BINDING COMPONENT OF PHOSPHATE ABC TRANSPORTER"/>
    <property type="match status" value="1"/>
</dbReference>
<dbReference type="RefSeq" id="WP_067417405.1">
    <property type="nucleotide sequence ID" value="NZ_LNTY01000034.1"/>
</dbReference>
<keyword evidence="2 4" id="KW-0813">Transport</keyword>
<keyword evidence="3 4" id="KW-0732">Signal</keyword>
<comment type="caution">
    <text evidence="6">The sequence shown here is derived from an EMBL/GenBank/DDBJ whole genome shotgun (WGS) entry which is preliminary data.</text>
</comment>
<dbReference type="NCBIfam" id="TIGR02136">
    <property type="entry name" value="ptsS_2"/>
    <property type="match status" value="1"/>
</dbReference>
<name>A0A135I8K5_9GAMM</name>
<evidence type="ECO:0000313" key="7">
    <source>
        <dbReference type="Proteomes" id="UP000070529"/>
    </source>
</evidence>
<dbReference type="InterPro" id="IPR050811">
    <property type="entry name" value="Phosphate_ABC_transporter"/>
</dbReference>
<feature type="signal peptide" evidence="4">
    <location>
        <begin position="1"/>
        <end position="22"/>
    </location>
</feature>
<dbReference type="STRING" id="294935.ATN88_03660"/>
<feature type="chain" id="PRO_5027144733" description="Phosphate-binding protein" evidence="4">
    <location>
        <begin position="23"/>
        <end position="273"/>
    </location>
</feature>
<dbReference type="EMBL" id="LNTY01000034">
    <property type="protein sequence ID" value="KXF81748.1"/>
    <property type="molecule type" value="Genomic_DNA"/>
</dbReference>
<dbReference type="Gene3D" id="3.40.190.10">
    <property type="entry name" value="Periplasmic binding protein-like II"/>
    <property type="match status" value="2"/>
</dbReference>